<protein>
    <submittedName>
        <fullName evidence="2">Uncharacterized protein</fullName>
    </submittedName>
</protein>
<organism evidence="2 3">
    <name type="scientific">Streptococcus sanguinis</name>
    <dbReference type="NCBI Taxonomy" id="1305"/>
    <lineage>
        <taxon>Bacteria</taxon>
        <taxon>Bacillati</taxon>
        <taxon>Bacillota</taxon>
        <taxon>Bacilli</taxon>
        <taxon>Lactobacillales</taxon>
        <taxon>Streptococcaceae</taxon>
        <taxon>Streptococcus</taxon>
    </lineage>
</organism>
<dbReference type="Proteomes" id="UP000248534">
    <property type="component" value="Chromosome 1"/>
</dbReference>
<gene>
    <name evidence="1" type="ORF">D8869_01840</name>
    <name evidence="2" type="ORF">NCTC11086_00649</name>
</gene>
<reference evidence="1 4" key="2">
    <citation type="submission" date="2018-11" db="EMBL/GenBank/DDBJ databases">
        <title>Species Designations Belie Phenotypic and Genotypic Heterogeneity in Oral Streptococci.</title>
        <authorList>
            <person name="Velsko I."/>
        </authorList>
    </citation>
    <scope>NUCLEOTIDE SEQUENCE [LARGE SCALE GENOMIC DNA]</scope>
    <source>
        <strain evidence="1 4">BCC37</strain>
    </source>
</reference>
<evidence type="ECO:0000313" key="4">
    <source>
        <dbReference type="Proteomes" id="UP000280406"/>
    </source>
</evidence>
<sequence length="202" mass="23222">MTIRVKSILLSLFCVFVLVIGGKFYIDRMKVDNLYRHGFQLYEEQIATYLKEHYSGISKIEFSPIFKSGGRGEGFAHARIIPVVYDTHGNKVYLRNDGTIDTLVPNYVLTSGIELDFNVNDGSEIIYLYNEKNESIEVGQYQHLPEHLKLKTYKSTDAIITAYSQKGTLKGVEKNSQGSPKAEIVYNLEIRRIDERELDKWQ</sequence>
<accession>A0A2X3YP32</accession>
<dbReference type="RefSeq" id="WP_011837338.1">
    <property type="nucleotide sequence ID" value="NZ_CP071435.1"/>
</dbReference>
<evidence type="ECO:0000313" key="3">
    <source>
        <dbReference type="Proteomes" id="UP000248534"/>
    </source>
</evidence>
<name>A0A2X3YP32_STRSA</name>
<proteinExistence type="predicted"/>
<dbReference type="OMA" id="IYNLEIH"/>
<evidence type="ECO:0000313" key="1">
    <source>
        <dbReference type="EMBL" id="RSI54277.1"/>
    </source>
</evidence>
<dbReference type="EMBL" id="LS483364">
    <property type="protein sequence ID" value="SQF70783.1"/>
    <property type="molecule type" value="Genomic_DNA"/>
</dbReference>
<dbReference type="EMBL" id="RJND01000001">
    <property type="protein sequence ID" value="RSI54277.1"/>
    <property type="molecule type" value="Genomic_DNA"/>
</dbReference>
<dbReference type="Proteomes" id="UP000280406">
    <property type="component" value="Unassembled WGS sequence"/>
</dbReference>
<reference evidence="2 3" key="1">
    <citation type="submission" date="2018-06" db="EMBL/GenBank/DDBJ databases">
        <authorList>
            <consortium name="Pathogen Informatics"/>
            <person name="Doyle S."/>
        </authorList>
    </citation>
    <scope>NUCLEOTIDE SEQUENCE [LARGE SCALE GENOMIC DNA]</scope>
    <source>
        <strain evidence="2 3">NCTC11086</strain>
    </source>
</reference>
<dbReference type="AlphaFoldDB" id="A0A2X3YP32"/>
<evidence type="ECO:0000313" key="2">
    <source>
        <dbReference type="EMBL" id="SQF70783.1"/>
    </source>
</evidence>